<feature type="compositionally biased region" description="Acidic residues" evidence="1">
    <location>
        <begin position="97"/>
        <end position="109"/>
    </location>
</feature>
<evidence type="ECO:0000313" key="2">
    <source>
        <dbReference type="EMBL" id="CCC96014.1"/>
    </source>
</evidence>
<gene>
    <name evidence="2" type="ORF">TCIL3000_11_15310</name>
</gene>
<evidence type="ECO:0000256" key="1">
    <source>
        <dbReference type="SAM" id="MobiDB-lite"/>
    </source>
</evidence>
<feature type="compositionally biased region" description="Acidic residues" evidence="1">
    <location>
        <begin position="62"/>
        <end position="88"/>
    </location>
</feature>
<feature type="region of interest" description="Disordered" evidence="1">
    <location>
        <begin position="1"/>
        <end position="117"/>
    </location>
</feature>
<sequence length="230" mass="25991">MFQRLEEVPNVAALSDGEANSTEGDRAVTPLVELEPSDESAIKAAGEEFYDQGTADASCNDNDIESEFENKECEDEEREKEEEEMEVEVDVRRDDDSSLEENEQPEIGDDASSHAECSEPEMVKPLRSSGRNKDFCSLKTQVPTQHERSDIAEQGVDIVALLKAPETVPMWEGLSLDELKSTRERMLSLLYTISECIKREESDSTPVQELSKELMKENKVVVRRSLTRWL</sequence>
<feature type="non-terminal residue" evidence="2">
    <location>
        <position position="230"/>
    </location>
</feature>
<dbReference type="AlphaFoldDB" id="G0V2Z1"/>
<organism evidence="2">
    <name type="scientific">Trypanosoma congolense (strain IL3000)</name>
    <dbReference type="NCBI Taxonomy" id="1068625"/>
    <lineage>
        <taxon>Eukaryota</taxon>
        <taxon>Discoba</taxon>
        <taxon>Euglenozoa</taxon>
        <taxon>Kinetoplastea</taxon>
        <taxon>Metakinetoplastina</taxon>
        <taxon>Trypanosomatida</taxon>
        <taxon>Trypanosomatidae</taxon>
        <taxon>Trypanosoma</taxon>
        <taxon>Nannomonas</taxon>
    </lineage>
</organism>
<protein>
    <submittedName>
        <fullName evidence="2">Uncharacterized protein TCIL3000_11_15310</fullName>
    </submittedName>
</protein>
<accession>G0V2Z1</accession>
<dbReference type="EMBL" id="HE575324">
    <property type="protein sequence ID" value="CCC96014.1"/>
    <property type="molecule type" value="Genomic_DNA"/>
</dbReference>
<dbReference type="VEuPathDB" id="TriTrypDB:TcIL3000.11.15310"/>
<proteinExistence type="predicted"/>
<reference evidence="2" key="1">
    <citation type="journal article" date="2012" name="Proc. Natl. Acad. Sci. U.S.A.">
        <title>Antigenic diversity is generated by distinct evolutionary mechanisms in African trypanosome species.</title>
        <authorList>
            <person name="Jackson A.P."/>
            <person name="Berry A."/>
            <person name="Aslett M."/>
            <person name="Allison H.C."/>
            <person name="Burton P."/>
            <person name="Vavrova-Anderson J."/>
            <person name="Brown R."/>
            <person name="Browne H."/>
            <person name="Corton N."/>
            <person name="Hauser H."/>
            <person name="Gamble J."/>
            <person name="Gilderthorp R."/>
            <person name="Marcello L."/>
            <person name="McQuillan J."/>
            <person name="Otto T.D."/>
            <person name="Quail M.A."/>
            <person name="Sanders M.J."/>
            <person name="van Tonder A."/>
            <person name="Ginger M.L."/>
            <person name="Field M.C."/>
            <person name="Barry J.D."/>
            <person name="Hertz-Fowler C."/>
            <person name="Berriman M."/>
        </authorList>
    </citation>
    <scope>NUCLEOTIDE SEQUENCE</scope>
    <source>
        <strain evidence="2">IL3000</strain>
    </source>
</reference>
<name>G0V2Z1_TRYCI</name>